<dbReference type="InterPro" id="IPR006504">
    <property type="entry name" value="Tscrpt_reg_Spx/MgsR"/>
</dbReference>
<name>A0ABQ3DYS3_9GAMM</name>
<dbReference type="Proteomes" id="UP000646745">
    <property type="component" value="Unassembled WGS sequence"/>
</dbReference>
<keyword evidence="4" id="KW-1185">Reference proteome</keyword>
<dbReference type="SUPFAM" id="SSF52833">
    <property type="entry name" value="Thioredoxin-like"/>
    <property type="match status" value="1"/>
</dbReference>
<sequence length="116" mass="12996">MAAMTATLYGIKACDTCRKARRLLDAQGVDYRYHDLREDGLTRAHLDAFLSRVDWQALLNTRSTTWRQLAPTDKEGLDEARAIALMLAHPTLLKRPVLESAGEVIVGLDKARYVAL</sequence>
<evidence type="ECO:0008006" key="5">
    <source>
        <dbReference type="Google" id="ProtNLM"/>
    </source>
</evidence>
<accession>A0ABQ3DYS3</accession>
<dbReference type="InterPro" id="IPR036249">
    <property type="entry name" value="Thioredoxin-like_sf"/>
</dbReference>
<reference evidence="4" key="1">
    <citation type="journal article" date="2019" name="Int. J. Syst. Evol. Microbiol.">
        <title>The Global Catalogue of Microorganisms (GCM) 10K type strain sequencing project: providing services to taxonomists for standard genome sequencing and annotation.</title>
        <authorList>
            <consortium name="The Broad Institute Genomics Platform"/>
            <consortium name="The Broad Institute Genome Sequencing Center for Infectious Disease"/>
            <person name="Wu L."/>
            <person name="Ma J."/>
        </authorList>
    </citation>
    <scope>NUCLEOTIDE SEQUENCE [LARGE SCALE GENOMIC DNA]</scope>
    <source>
        <strain evidence="4">KCTC 32998</strain>
    </source>
</reference>
<dbReference type="NCBIfam" id="NF008107">
    <property type="entry name" value="PRK10853.1"/>
    <property type="match status" value="1"/>
</dbReference>
<evidence type="ECO:0000256" key="1">
    <source>
        <dbReference type="ARBA" id="ARBA00007198"/>
    </source>
</evidence>
<dbReference type="PANTHER" id="PTHR30041">
    <property type="entry name" value="ARSENATE REDUCTASE"/>
    <property type="match status" value="1"/>
</dbReference>
<evidence type="ECO:0000256" key="2">
    <source>
        <dbReference type="PROSITE-ProRule" id="PRU01282"/>
    </source>
</evidence>
<comment type="caution">
    <text evidence="3">The sequence shown here is derived from an EMBL/GenBank/DDBJ whole genome shotgun (WGS) entry which is preliminary data.</text>
</comment>
<dbReference type="PROSITE" id="PS51353">
    <property type="entry name" value="ARSC"/>
    <property type="match status" value="1"/>
</dbReference>
<dbReference type="Gene3D" id="3.40.30.10">
    <property type="entry name" value="Glutaredoxin"/>
    <property type="match status" value="1"/>
</dbReference>
<dbReference type="CDD" id="cd03035">
    <property type="entry name" value="ArsC_Yffb"/>
    <property type="match status" value="1"/>
</dbReference>
<organism evidence="3 4">
    <name type="scientific">Salinicola rhizosphaerae</name>
    <dbReference type="NCBI Taxonomy" id="1443141"/>
    <lineage>
        <taxon>Bacteria</taxon>
        <taxon>Pseudomonadati</taxon>
        <taxon>Pseudomonadota</taxon>
        <taxon>Gammaproteobacteria</taxon>
        <taxon>Oceanospirillales</taxon>
        <taxon>Halomonadaceae</taxon>
        <taxon>Salinicola</taxon>
    </lineage>
</organism>
<gene>
    <name evidence="3" type="ORF">GCM10009038_18450</name>
</gene>
<protein>
    <recommendedName>
        <fullName evidence="5">ArsC family reductase</fullName>
    </recommendedName>
</protein>
<evidence type="ECO:0000313" key="4">
    <source>
        <dbReference type="Proteomes" id="UP000646745"/>
    </source>
</evidence>
<dbReference type="EMBL" id="BMZI01000004">
    <property type="protein sequence ID" value="GHB20046.1"/>
    <property type="molecule type" value="Genomic_DNA"/>
</dbReference>
<dbReference type="NCBIfam" id="TIGR01617">
    <property type="entry name" value="arsC_related"/>
    <property type="match status" value="1"/>
</dbReference>
<dbReference type="Pfam" id="PF03960">
    <property type="entry name" value="ArsC"/>
    <property type="match status" value="1"/>
</dbReference>
<dbReference type="InterPro" id="IPR006660">
    <property type="entry name" value="Arsenate_reductase-like"/>
</dbReference>
<evidence type="ECO:0000313" key="3">
    <source>
        <dbReference type="EMBL" id="GHB20046.1"/>
    </source>
</evidence>
<proteinExistence type="inferred from homology"/>
<comment type="similarity">
    <text evidence="1 2">Belongs to the ArsC family.</text>
</comment>
<dbReference type="PANTHER" id="PTHR30041:SF8">
    <property type="entry name" value="PROTEIN YFFB"/>
    <property type="match status" value="1"/>
</dbReference>